<feature type="compositionally biased region" description="Basic residues" evidence="2">
    <location>
        <begin position="51"/>
        <end position="62"/>
    </location>
</feature>
<dbReference type="InterPro" id="IPR002048">
    <property type="entry name" value="EF_hand_dom"/>
</dbReference>
<feature type="region of interest" description="Disordered" evidence="2">
    <location>
        <begin position="1"/>
        <end position="72"/>
    </location>
</feature>
<evidence type="ECO:0000259" key="3">
    <source>
        <dbReference type="PROSITE" id="PS50222"/>
    </source>
</evidence>
<dbReference type="AlphaFoldDB" id="A0A3S0ZI67"/>
<dbReference type="PROSITE" id="PS50222">
    <property type="entry name" value="EF_HAND_2"/>
    <property type="match status" value="1"/>
</dbReference>
<feature type="domain" description="EF-hand" evidence="3">
    <location>
        <begin position="99"/>
        <end position="134"/>
    </location>
</feature>
<protein>
    <recommendedName>
        <fullName evidence="3">EF-hand domain-containing protein</fullName>
    </recommendedName>
</protein>
<dbReference type="EMBL" id="RQTK01000450">
    <property type="protein sequence ID" value="RUS79457.1"/>
    <property type="molecule type" value="Genomic_DNA"/>
</dbReference>
<dbReference type="Proteomes" id="UP000271974">
    <property type="component" value="Unassembled WGS sequence"/>
</dbReference>
<evidence type="ECO:0000313" key="5">
    <source>
        <dbReference type="Proteomes" id="UP000271974"/>
    </source>
</evidence>
<evidence type="ECO:0000256" key="1">
    <source>
        <dbReference type="ARBA" id="ARBA00022837"/>
    </source>
</evidence>
<sequence length="148" mass="16538">MKKKSGSKKRGKKSGKGSKKSTKDAEDKADGFENADPSTLISGDVASPGGKKGKKKGKKKKLSKSEKATEKLEKQVEKLRADVCYYDRFINRMHQWLLDNAEAAVEMFRHIDSDGEGLLSFDEFKSGDHHVCATEGIVHNVVRFFFLQ</sequence>
<accession>A0A3S0ZI67</accession>
<dbReference type="OrthoDB" id="418595at2759"/>
<name>A0A3S0ZI67_ELYCH</name>
<gene>
    <name evidence="4" type="ORF">EGW08_012798</name>
</gene>
<comment type="caution">
    <text evidence="4">The sequence shown here is derived from an EMBL/GenBank/DDBJ whole genome shotgun (WGS) entry which is preliminary data.</text>
</comment>
<keyword evidence="1" id="KW-0106">Calcium</keyword>
<keyword evidence="5" id="KW-1185">Reference proteome</keyword>
<dbReference type="InterPro" id="IPR011992">
    <property type="entry name" value="EF-hand-dom_pair"/>
</dbReference>
<dbReference type="STRING" id="188477.A0A3S0ZI67"/>
<dbReference type="SUPFAM" id="SSF47473">
    <property type="entry name" value="EF-hand"/>
    <property type="match status" value="1"/>
</dbReference>
<dbReference type="Gene3D" id="1.10.238.10">
    <property type="entry name" value="EF-hand"/>
    <property type="match status" value="1"/>
</dbReference>
<feature type="compositionally biased region" description="Basic and acidic residues" evidence="2">
    <location>
        <begin position="63"/>
        <end position="72"/>
    </location>
</feature>
<evidence type="ECO:0000313" key="4">
    <source>
        <dbReference type="EMBL" id="RUS79457.1"/>
    </source>
</evidence>
<dbReference type="GO" id="GO:0005509">
    <property type="term" value="F:calcium ion binding"/>
    <property type="evidence" value="ECO:0007669"/>
    <property type="project" value="InterPro"/>
</dbReference>
<organism evidence="4 5">
    <name type="scientific">Elysia chlorotica</name>
    <name type="common">Eastern emerald elysia</name>
    <name type="synonym">Sea slug</name>
    <dbReference type="NCBI Taxonomy" id="188477"/>
    <lineage>
        <taxon>Eukaryota</taxon>
        <taxon>Metazoa</taxon>
        <taxon>Spiralia</taxon>
        <taxon>Lophotrochozoa</taxon>
        <taxon>Mollusca</taxon>
        <taxon>Gastropoda</taxon>
        <taxon>Heterobranchia</taxon>
        <taxon>Euthyneura</taxon>
        <taxon>Panpulmonata</taxon>
        <taxon>Sacoglossa</taxon>
        <taxon>Placobranchoidea</taxon>
        <taxon>Plakobranchidae</taxon>
        <taxon>Elysia</taxon>
    </lineage>
</organism>
<evidence type="ECO:0000256" key="2">
    <source>
        <dbReference type="SAM" id="MobiDB-lite"/>
    </source>
</evidence>
<proteinExistence type="predicted"/>
<dbReference type="InterPro" id="IPR018247">
    <property type="entry name" value="EF_Hand_1_Ca_BS"/>
</dbReference>
<feature type="compositionally biased region" description="Basic and acidic residues" evidence="2">
    <location>
        <begin position="21"/>
        <end position="31"/>
    </location>
</feature>
<reference evidence="4 5" key="1">
    <citation type="submission" date="2019-01" db="EMBL/GenBank/DDBJ databases">
        <title>A draft genome assembly of the solar-powered sea slug Elysia chlorotica.</title>
        <authorList>
            <person name="Cai H."/>
            <person name="Li Q."/>
            <person name="Fang X."/>
            <person name="Li J."/>
            <person name="Curtis N.E."/>
            <person name="Altenburger A."/>
            <person name="Shibata T."/>
            <person name="Feng M."/>
            <person name="Maeda T."/>
            <person name="Schwartz J.A."/>
            <person name="Shigenobu S."/>
            <person name="Lundholm N."/>
            <person name="Nishiyama T."/>
            <person name="Yang H."/>
            <person name="Hasebe M."/>
            <person name="Li S."/>
            <person name="Pierce S.K."/>
            <person name="Wang J."/>
        </authorList>
    </citation>
    <scope>NUCLEOTIDE SEQUENCE [LARGE SCALE GENOMIC DNA]</scope>
    <source>
        <strain evidence="4">EC2010</strain>
        <tissue evidence="4">Whole organism of an adult</tissue>
    </source>
</reference>
<feature type="compositionally biased region" description="Basic residues" evidence="2">
    <location>
        <begin position="1"/>
        <end position="20"/>
    </location>
</feature>
<dbReference type="PROSITE" id="PS00018">
    <property type="entry name" value="EF_HAND_1"/>
    <property type="match status" value="1"/>
</dbReference>